<dbReference type="GeneID" id="64594641"/>
<protein>
    <submittedName>
        <fullName evidence="1">Uncharacterized protein</fullName>
    </submittedName>
</protein>
<sequence>MSSPSTAPSSSPYGMGGLCDITGNIPELAGSIFQTKNAGHKREMQTYMMALDGIKTEADKQDTLFTKLCIETVHSSYLAAQNRVRQYTQFLTLLKREEDAWAQRASRACYLMPDYKPGSHSF</sequence>
<name>A0A9P7AB53_9AGAM</name>
<proteinExistence type="predicted"/>
<keyword evidence="2" id="KW-1185">Reference proteome</keyword>
<dbReference type="RefSeq" id="XP_041153251.1">
    <property type="nucleotide sequence ID" value="XM_041300877.1"/>
</dbReference>
<evidence type="ECO:0000313" key="1">
    <source>
        <dbReference type="EMBL" id="KAG1785768.1"/>
    </source>
</evidence>
<dbReference type="Proteomes" id="UP000719766">
    <property type="component" value="Unassembled WGS sequence"/>
</dbReference>
<dbReference type="AlphaFoldDB" id="A0A9P7AB53"/>
<dbReference type="OrthoDB" id="2634595at2759"/>
<organism evidence="1 2">
    <name type="scientific">Suillus plorans</name>
    <dbReference type="NCBI Taxonomy" id="116603"/>
    <lineage>
        <taxon>Eukaryota</taxon>
        <taxon>Fungi</taxon>
        <taxon>Dikarya</taxon>
        <taxon>Basidiomycota</taxon>
        <taxon>Agaricomycotina</taxon>
        <taxon>Agaricomycetes</taxon>
        <taxon>Agaricomycetidae</taxon>
        <taxon>Boletales</taxon>
        <taxon>Suillineae</taxon>
        <taxon>Suillaceae</taxon>
        <taxon>Suillus</taxon>
    </lineage>
</organism>
<dbReference type="EMBL" id="JABBWE010000104">
    <property type="protein sequence ID" value="KAG1785768.1"/>
    <property type="molecule type" value="Genomic_DNA"/>
</dbReference>
<reference evidence="1" key="1">
    <citation type="journal article" date="2020" name="New Phytol.">
        <title>Comparative genomics reveals dynamic genome evolution in host specialist ectomycorrhizal fungi.</title>
        <authorList>
            <person name="Lofgren L.A."/>
            <person name="Nguyen N.H."/>
            <person name="Vilgalys R."/>
            <person name="Ruytinx J."/>
            <person name="Liao H.L."/>
            <person name="Branco S."/>
            <person name="Kuo A."/>
            <person name="LaButti K."/>
            <person name="Lipzen A."/>
            <person name="Andreopoulos W."/>
            <person name="Pangilinan J."/>
            <person name="Riley R."/>
            <person name="Hundley H."/>
            <person name="Na H."/>
            <person name="Barry K."/>
            <person name="Grigoriev I.V."/>
            <person name="Stajich J.E."/>
            <person name="Kennedy P.G."/>
        </authorList>
    </citation>
    <scope>NUCLEOTIDE SEQUENCE</scope>
    <source>
        <strain evidence="1">S12</strain>
    </source>
</reference>
<comment type="caution">
    <text evidence="1">The sequence shown here is derived from an EMBL/GenBank/DDBJ whole genome shotgun (WGS) entry which is preliminary data.</text>
</comment>
<accession>A0A9P7AB53</accession>
<gene>
    <name evidence="1" type="ORF">HD556DRAFT_1314034</name>
</gene>
<evidence type="ECO:0000313" key="2">
    <source>
        <dbReference type="Proteomes" id="UP000719766"/>
    </source>
</evidence>